<feature type="transmembrane region" description="Helical" evidence="1">
    <location>
        <begin position="33"/>
        <end position="54"/>
    </location>
</feature>
<feature type="non-terminal residue" evidence="3">
    <location>
        <position position="1"/>
    </location>
</feature>
<name>A0ABM8MB76_9GAMM</name>
<evidence type="ECO:0000313" key="3">
    <source>
        <dbReference type="EMBL" id="CAB5508035.1"/>
    </source>
</evidence>
<keyword evidence="1" id="KW-1133">Transmembrane helix</keyword>
<keyword evidence="1" id="KW-0812">Transmembrane</keyword>
<sequence>KSDFRLSRNLLKGQVGDEINVLMAACAWNLRKWLVIATIFLFWQKLGLFFVKYLRFFVVLDKKQFC</sequence>
<keyword evidence="4" id="KW-1185">Reference proteome</keyword>
<keyword evidence="1" id="KW-0472">Membrane</keyword>
<evidence type="ECO:0000313" key="4">
    <source>
        <dbReference type="Proteomes" id="UP000626656"/>
    </source>
</evidence>
<protein>
    <recommendedName>
        <fullName evidence="5">Transposase DDE domain-containing protein</fullName>
    </recommendedName>
</protein>
<gene>
    <name evidence="2" type="ORF">AZO1586I_1651</name>
    <name evidence="3" type="ORF">AZO1586I_2310</name>
</gene>
<dbReference type="Proteomes" id="UP000626656">
    <property type="component" value="Unassembled WGS sequence"/>
</dbReference>
<reference evidence="3 4" key="1">
    <citation type="submission" date="2020-05" db="EMBL/GenBank/DDBJ databases">
        <authorList>
            <person name="Petersen J."/>
            <person name="Sayavedra L."/>
        </authorList>
    </citation>
    <scope>NUCLEOTIDE SEQUENCE [LARGE SCALE GENOMIC DNA]</scope>
    <source>
        <strain evidence="3">B azoricus SOX ET2 1586I</strain>
    </source>
</reference>
<evidence type="ECO:0000256" key="1">
    <source>
        <dbReference type="SAM" id="Phobius"/>
    </source>
</evidence>
<dbReference type="EMBL" id="CAHJWF010000515">
    <property type="protein sequence ID" value="CAB5508035.1"/>
    <property type="molecule type" value="Genomic_DNA"/>
</dbReference>
<proteinExistence type="predicted"/>
<evidence type="ECO:0000313" key="2">
    <source>
        <dbReference type="EMBL" id="CAB5506658.1"/>
    </source>
</evidence>
<comment type="caution">
    <text evidence="3">The sequence shown here is derived from an EMBL/GenBank/DDBJ whole genome shotgun (WGS) entry which is preliminary data.</text>
</comment>
<organism evidence="3 4">
    <name type="scientific">Bathymodiolus thermophilus thioautotrophic gill symbiont</name>
    <dbReference type="NCBI Taxonomy" id="2360"/>
    <lineage>
        <taxon>Bacteria</taxon>
        <taxon>Pseudomonadati</taxon>
        <taxon>Pseudomonadota</taxon>
        <taxon>Gammaproteobacteria</taxon>
        <taxon>sulfur-oxidizing symbionts</taxon>
    </lineage>
</organism>
<dbReference type="EMBL" id="CAHJWF010000341">
    <property type="protein sequence ID" value="CAB5506658.1"/>
    <property type="molecule type" value="Genomic_DNA"/>
</dbReference>
<accession>A0ABM8MB76</accession>
<evidence type="ECO:0008006" key="5">
    <source>
        <dbReference type="Google" id="ProtNLM"/>
    </source>
</evidence>